<dbReference type="OrthoDB" id="7464126at2759"/>
<gene>
    <name evidence="2" type="ORF">CSOL1703_00015303</name>
</gene>
<organism evidence="2 3">
    <name type="scientific">Clonostachys solani</name>
    <dbReference type="NCBI Taxonomy" id="160281"/>
    <lineage>
        <taxon>Eukaryota</taxon>
        <taxon>Fungi</taxon>
        <taxon>Dikarya</taxon>
        <taxon>Ascomycota</taxon>
        <taxon>Pezizomycotina</taxon>
        <taxon>Sordariomycetes</taxon>
        <taxon>Hypocreomycetidae</taxon>
        <taxon>Hypocreales</taxon>
        <taxon>Bionectriaceae</taxon>
        <taxon>Clonostachys</taxon>
    </lineage>
</organism>
<dbReference type="InterPro" id="IPR011990">
    <property type="entry name" value="TPR-like_helical_dom_sf"/>
</dbReference>
<dbReference type="Proteomes" id="UP000775872">
    <property type="component" value="Unassembled WGS sequence"/>
</dbReference>
<evidence type="ECO:0000313" key="2">
    <source>
        <dbReference type="EMBL" id="CAH0054110.1"/>
    </source>
</evidence>
<protein>
    <submittedName>
        <fullName evidence="2">Uncharacterized protein</fullName>
    </submittedName>
</protein>
<evidence type="ECO:0000313" key="3">
    <source>
        <dbReference type="Proteomes" id="UP000775872"/>
    </source>
</evidence>
<proteinExistence type="predicted"/>
<keyword evidence="1" id="KW-1133">Transmembrane helix</keyword>
<reference evidence="3" key="1">
    <citation type="submission" date="2019-06" db="EMBL/GenBank/DDBJ databases">
        <authorList>
            <person name="Broberg M."/>
        </authorList>
    </citation>
    <scope>NUCLEOTIDE SEQUENCE [LARGE SCALE GENOMIC DNA]</scope>
</reference>
<dbReference type="EMBL" id="CABFOC020000046">
    <property type="protein sequence ID" value="CAH0054110.1"/>
    <property type="molecule type" value="Genomic_DNA"/>
</dbReference>
<evidence type="ECO:0000256" key="1">
    <source>
        <dbReference type="SAM" id="Phobius"/>
    </source>
</evidence>
<accession>A0A9N9ZF44</accession>
<keyword evidence="1" id="KW-0472">Membrane</keyword>
<feature type="transmembrane region" description="Helical" evidence="1">
    <location>
        <begin position="14"/>
        <end position="36"/>
    </location>
</feature>
<reference evidence="2 3" key="2">
    <citation type="submission" date="2021-10" db="EMBL/GenBank/DDBJ databases">
        <authorList>
            <person name="Piombo E."/>
        </authorList>
    </citation>
    <scope>NUCLEOTIDE SEQUENCE [LARGE SCALE GENOMIC DNA]</scope>
</reference>
<name>A0A9N9ZF44_9HYPO</name>
<keyword evidence="3" id="KW-1185">Reference proteome</keyword>
<sequence length="104" mass="12362">MTKDNNGSYNIHRLIQLVMLICAIYYSYITTILRLYDSSFRDKTKDNVEPLNLEGIRIRKGIFSRWEEAEKLEVQVIEISKMKLREDYPNTLRSMANLALIYRI</sequence>
<dbReference type="Gene3D" id="1.25.40.10">
    <property type="entry name" value="Tetratricopeptide repeat domain"/>
    <property type="match status" value="1"/>
</dbReference>
<dbReference type="AlphaFoldDB" id="A0A9N9ZF44"/>
<keyword evidence="1" id="KW-0812">Transmembrane</keyword>
<comment type="caution">
    <text evidence="2">The sequence shown here is derived from an EMBL/GenBank/DDBJ whole genome shotgun (WGS) entry which is preliminary data.</text>
</comment>